<evidence type="ECO:0000313" key="2">
    <source>
        <dbReference type="Proteomes" id="UP000293850"/>
    </source>
</evidence>
<keyword evidence="2" id="KW-1185">Reference proteome</keyword>
<dbReference type="AlphaFoldDB" id="A0A4P6WP24"/>
<organism evidence="1 2">
    <name type="scientific">Citrobacter arsenatis</name>
    <dbReference type="NCBI Taxonomy" id="2546350"/>
    <lineage>
        <taxon>Bacteria</taxon>
        <taxon>Pseudomonadati</taxon>
        <taxon>Pseudomonadota</taxon>
        <taxon>Gammaproteobacteria</taxon>
        <taxon>Enterobacterales</taxon>
        <taxon>Enterobacteriaceae</taxon>
        <taxon>Citrobacter</taxon>
    </lineage>
</organism>
<dbReference type="Proteomes" id="UP000293850">
    <property type="component" value="Chromosome"/>
</dbReference>
<proteinExistence type="predicted"/>
<protein>
    <submittedName>
        <fullName evidence="1">Uncharacterized protein</fullName>
    </submittedName>
</protein>
<evidence type="ECO:0000313" key="1">
    <source>
        <dbReference type="EMBL" id="QBM24974.1"/>
    </source>
</evidence>
<accession>A0A4P6WP24</accession>
<reference evidence="1 2" key="1">
    <citation type="submission" date="2019-03" db="EMBL/GenBank/DDBJ databases">
        <title>Complete genome sequence of an arsenate-respiring bacteria, Citrobacter sp. LY-1.</title>
        <authorList>
            <person name="Wang H."/>
            <person name="Liu Y."/>
            <person name="Li Q."/>
            <person name="Huang J."/>
        </authorList>
    </citation>
    <scope>NUCLEOTIDE SEQUENCE [LARGE SCALE GENOMIC DNA]</scope>
    <source>
        <strain evidence="1 2">LY-1</strain>
    </source>
</reference>
<dbReference type="KEGG" id="cars:E1B03_22080"/>
<gene>
    <name evidence="1" type="ORF">E1B03_22080</name>
</gene>
<name>A0A4P6WP24_9ENTR</name>
<dbReference type="EMBL" id="CP037864">
    <property type="protein sequence ID" value="QBM24974.1"/>
    <property type="molecule type" value="Genomic_DNA"/>
</dbReference>
<sequence length="61" mass="6690">MLQEGANVAQKGDIEGDVGGVISSQAAPFRQEKIRAIMAPFTYRRKIKSGAKTSQINKHFI</sequence>